<protein>
    <recommendedName>
        <fullName evidence="1">NB-ARC domain-containing protein</fullName>
    </recommendedName>
</protein>
<name>A0A0F8XH78_9ZZZZ</name>
<dbReference type="InterPro" id="IPR002182">
    <property type="entry name" value="NB-ARC"/>
</dbReference>
<gene>
    <name evidence="2" type="ORF">LCGC14_2945800</name>
</gene>
<dbReference type="Gene3D" id="3.40.50.300">
    <property type="entry name" value="P-loop containing nucleotide triphosphate hydrolases"/>
    <property type="match status" value="1"/>
</dbReference>
<feature type="non-terminal residue" evidence="2">
    <location>
        <position position="115"/>
    </location>
</feature>
<evidence type="ECO:0000259" key="1">
    <source>
        <dbReference type="Pfam" id="PF00931"/>
    </source>
</evidence>
<dbReference type="GO" id="GO:0043531">
    <property type="term" value="F:ADP binding"/>
    <property type="evidence" value="ECO:0007669"/>
    <property type="project" value="InterPro"/>
</dbReference>
<dbReference type="SUPFAM" id="SSF52540">
    <property type="entry name" value="P-loop containing nucleoside triphosphate hydrolases"/>
    <property type="match status" value="1"/>
</dbReference>
<reference evidence="2" key="1">
    <citation type="journal article" date="2015" name="Nature">
        <title>Complex archaea that bridge the gap between prokaryotes and eukaryotes.</title>
        <authorList>
            <person name="Spang A."/>
            <person name="Saw J.H."/>
            <person name="Jorgensen S.L."/>
            <person name="Zaremba-Niedzwiedzka K."/>
            <person name="Martijn J."/>
            <person name="Lind A.E."/>
            <person name="van Eijk R."/>
            <person name="Schleper C."/>
            <person name="Guy L."/>
            <person name="Ettema T.J."/>
        </authorList>
    </citation>
    <scope>NUCLEOTIDE SEQUENCE</scope>
</reference>
<comment type="caution">
    <text evidence="2">The sequence shown here is derived from an EMBL/GenBank/DDBJ whole genome shotgun (WGS) entry which is preliminary data.</text>
</comment>
<organism evidence="2">
    <name type="scientific">marine sediment metagenome</name>
    <dbReference type="NCBI Taxonomy" id="412755"/>
    <lineage>
        <taxon>unclassified sequences</taxon>
        <taxon>metagenomes</taxon>
        <taxon>ecological metagenomes</taxon>
    </lineage>
</organism>
<feature type="domain" description="NB-ARC" evidence="1">
    <location>
        <begin position="19"/>
        <end position="112"/>
    </location>
</feature>
<sequence>MIKMILKSIFLKGLQKLFSFNNVVSISGESGTGKTNLALHLIGDLLTYEKCSDSCIWIQASEPFPSSRLIQIFEKYPDKLKYIQENIFILPKIQKISNYLEQDKIINHLIDDNTI</sequence>
<dbReference type="EMBL" id="LAZR01059218">
    <property type="protein sequence ID" value="KKK68263.1"/>
    <property type="molecule type" value="Genomic_DNA"/>
</dbReference>
<accession>A0A0F8XH78</accession>
<dbReference type="Pfam" id="PF00931">
    <property type="entry name" value="NB-ARC"/>
    <property type="match status" value="1"/>
</dbReference>
<dbReference type="InterPro" id="IPR027417">
    <property type="entry name" value="P-loop_NTPase"/>
</dbReference>
<proteinExistence type="predicted"/>
<dbReference type="AlphaFoldDB" id="A0A0F8XH78"/>
<evidence type="ECO:0000313" key="2">
    <source>
        <dbReference type="EMBL" id="KKK68263.1"/>
    </source>
</evidence>